<dbReference type="GeneID" id="111137325"/>
<dbReference type="AlphaFoldDB" id="A0A8B8EX08"/>
<keyword evidence="9" id="KW-0539">Nucleus</keyword>
<dbReference type="RefSeq" id="XP_022344467.1">
    <property type="nucleotide sequence ID" value="XM_022488759.1"/>
</dbReference>
<dbReference type="OrthoDB" id="6141044at2759"/>
<dbReference type="InterPro" id="IPR000210">
    <property type="entry name" value="BTB/POZ_dom"/>
</dbReference>
<evidence type="ECO:0000256" key="1">
    <source>
        <dbReference type="ARBA" id="ARBA00004123"/>
    </source>
</evidence>
<evidence type="ECO:0000256" key="5">
    <source>
        <dbReference type="ARBA" id="ARBA00022833"/>
    </source>
</evidence>
<comment type="subcellular location">
    <subcellularLocation>
        <location evidence="1">Nucleus</location>
    </subcellularLocation>
</comment>
<feature type="compositionally biased region" description="Acidic residues" evidence="10">
    <location>
        <begin position="406"/>
        <end position="424"/>
    </location>
</feature>
<organism evidence="12 13">
    <name type="scientific">Crassostrea virginica</name>
    <name type="common">Eastern oyster</name>
    <dbReference type="NCBI Taxonomy" id="6565"/>
    <lineage>
        <taxon>Eukaryota</taxon>
        <taxon>Metazoa</taxon>
        <taxon>Spiralia</taxon>
        <taxon>Lophotrochozoa</taxon>
        <taxon>Mollusca</taxon>
        <taxon>Bivalvia</taxon>
        <taxon>Autobranchia</taxon>
        <taxon>Pteriomorphia</taxon>
        <taxon>Ostreida</taxon>
        <taxon>Ostreoidea</taxon>
        <taxon>Ostreidae</taxon>
        <taxon>Crassostrea</taxon>
    </lineage>
</organism>
<feature type="compositionally biased region" description="Basic and acidic residues" evidence="10">
    <location>
        <begin position="655"/>
        <end position="673"/>
    </location>
</feature>
<keyword evidence="4" id="KW-0863">Zinc-finger</keyword>
<feature type="compositionally biased region" description="Acidic residues" evidence="10">
    <location>
        <begin position="707"/>
        <end position="718"/>
    </location>
</feature>
<reference evidence="12" key="1">
    <citation type="submission" date="2024-06" db="UniProtKB">
        <authorList>
            <consortium name="RefSeq"/>
        </authorList>
    </citation>
    <scope>NUCLEOTIDE SEQUENCE [LARGE SCALE GENOMIC DNA]</scope>
</reference>
<dbReference type="Proteomes" id="UP000694844">
    <property type="component" value="Chromosome 1"/>
</dbReference>
<accession>A0A8B8EX08</accession>
<dbReference type="SMART" id="SM00225">
    <property type="entry name" value="BTB"/>
    <property type="match status" value="1"/>
</dbReference>
<dbReference type="Gene3D" id="3.30.710.10">
    <property type="entry name" value="Potassium Channel Kv1.1, Chain A"/>
    <property type="match status" value="1"/>
</dbReference>
<keyword evidence="3" id="KW-0677">Repeat</keyword>
<feature type="region of interest" description="Disordered" evidence="10">
    <location>
        <begin position="152"/>
        <end position="218"/>
    </location>
</feature>
<keyword evidence="5" id="KW-0862">Zinc</keyword>
<dbReference type="PANTHER" id="PTHR46105:SF5">
    <property type="entry name" value="ZINC FINGER AND BTB DOMAIN-CONTAINING PROTEIN 44 ISOFORM X1"/>
    <property type="match status" value="1"/>
</dbReference>
<evidence type="ECO:0000256" key="3">
    <source>
        <dbReference type="ARBA" id="ARBA00022737"/>
    </source>
</evidence>
<dbReference type="KEGG" id="cvn:111137325"/>
<feature type="compositionally biased region" description="Basic and acidic residues" evidence="10">
    <location>
        <begin position="152"/>
        <end position="162"/>
    </location>
</feature>
<name>A0A8B8EX08_CRAVI</name>
<keyword evidence="7" id="KW-0238">DNA-binding</keyword>
<feature type="compositionally biased region" description="Polar residues" evidence="10">
    <location>
        <begin position="583"/>
        <end position="592"/>
    </location>
</feature>
<evidence type="ECO:0000313" key="13">
    <source>
        <dbReference type="RefSeq" id="XP_022344467.1"/>
    </source>
</evidence>
<feature type="region of interest" description="Disordered" evidence="10">
    <location>
        <begin position="583"/>
        <end position="603"/>
    </location>
</feature>
<dbReference type="Pfam" id="PF00651">
    <property type="entry name" value="BTB"/>
    <property type="match status" value="1"/>
</dbReference>
<evidence type="ECO:0000313" key="12">
    <source>
        <dbReference type="Proteomes" id="UP000694844"/>
    </source>
</evidence>
<dbReference type="InterPro" id="IPR050457">
    <property type="entry name" value="ZnFinger_BTB_dom_contain"/>
</dbReference>
<evidence type="ECO:0000256" key="7">
    <source>
        <dbReference type="ARBA" id="ARBA00023125"/>
    </source>
</evidence>
<evidence type="ECO:0000256" key="10">
    <source>
        <dbReference type="SAM" id="MobiDB-lite"/>
    </source>
</evidence>
<dbReference type="InterPro" id="IPR011333">
    <property type="entry name" value="SKP1/BTB/POZ_sf"/>
</dbReference>
<feature type="region of interest" description="Disordered" evidence="10">
    <location>
        <begin position="273"/>
        <end position="315"/>
    </location>
</feature>
<dbReference type="GO" id="GO:0000978">
    <property type="term" value="F:RNA polymerase II cis-regulatory region sequence-specific DNA binding"/>
    <property type="evidence" value="ECO:0007669"/>
    <property type="project" value="TreeGrafter"/>
</dbReference>
<keyword evidence="8" id="KW-0804">Transcription</keyword>
<evidence type="ECO:0000256" key="8">
    <source>
        <dbReference type="ARBA" id="ARBA00023163"/>
    </source>
</evidence>
<dbReference type="PROSITE" id="PS50097">
    <property type="entry name" value="BTB"/>
    <property type="match status" value="1"/>
</dbReference>
<feature type="domain" description="BTB" evidence="11">
    <location>
        <begin position="30"/>
        <end position="96"/>
    </location>
</feature>
<evidence type="ECO:0000259" key="11">
    <source>
        <dbReference type="PROSITE" id="PS50097"/>
    </source>
</evidence>
<evidence type="ECO:0000256" key="6">
    <source>
        <dbReference type="ARBA" id="ARBA00023015"/>
    </source>
</evidence>
<keyword evidence="2" id="KW-0479">Metal-binding</keyword>
<dbReference type="SUPFAM" id="SSF54695">
    <property type="entry name" value="POZ domain"/>
    <property type="match status" value="1"/>
</dbReference>
<feature type="region of interest" description="Disordered" evidence="10">
    <location>
        <begin position="401"/>
        <end position="478"/>
    </location>
</feature>
<proteinExistence type="predicted"/>
<feature type="region of interest" description="Disordered" evidence="10">
    <location>
        <begin position="616"/>
        <end position="746"/>
    </location>
</feature>
<evidence type="ECO:0000256" key="2">
    <source>
        <dbReference type="ARBA" id="ARBA00022723"/>
    </source>
</evidence>
<protein>
    <submittedName>
        <fullName evidence="13">Uncharacterized protein LOC111137325 isoform X1</fullName>
    </submittedName>
</protein>
<sequence length="746" mass="82019">MTQHKVYMNQIHGSSLLCELAQMWRSQALCDAIIKAGASTARAHRLVLVAACPMLKSMEGASVGSHMEVRLASDIREESLHTFLQYLYEGCMLLTEDNYRDVEKIGRILQVDSVIKCCADFYKCLTSSSQYKYDYYDHVEFKHVRQTDMLKFSEKSNKRPTDSKSAGQSGKRPKIQNSDSPLFSATSKNDDRSGPSNLKDSIRPYKMGPASVSRRTNGSMDIVEDGVQIQHVEKDSPSGAPQVVDASCAMSVSVASQIQPDVNVQVVNMISTQSTSSPSGSMPRIPSKPPLSGPYPTESSDNRSDSPLFTSRGFGSSILPPSKSFAMGSPTMVPVGPAQFPTFVKEASATASTEDDVGMKSRSESRCSLVTSSPDPSLVKKEPGTGMPYVEVRDQGMMLVRRTDTDSEPQEEVSSDLEIEEPPPDDSYAGDPGSEASWMTSQAGSEGLTDKGSWHSIDTGRGPYAVGEEPGGEGDKFDRAEMKYDGTDLKFYNEVLPGHRLIRIEGSKKACAYCDIQRLKTKSGWQIKSYFKCLACDIPLCKSDKECFLRYHELRLEQPNVPPKELHKRLKTKNKPLLLHNVTPSQIKTSTAPSPSPNLSLEESVTTADIIRAHLSPSDFSEQNPAPPLLTPYLYNTSNVPPLDMDSPEQSQGESPDKSDTLMKSNKKEEKPASRVGGGRKSRKSVKTKPMKIVFTEEENDGLANEDSSDSNMEEELVVEERAPVDKSKNGVGTRKEKSQSHIVIQ</sequence>
<dbReference type="GO" id="GO:0005634">
    <property type="term" value="C:nucleus"/>
    <property type="evidence" value="ECO:0007669"/>
    <property type="project" value="UniProtKB-SubCell"/>
</dbReference>
<reference evidence="13" key="2">
    <citation type="submission" date="2025-08" db="UniProtKB">
        <authorList>
            <consortium name="RefSeq"/>
        </authorList>
    </citation>
    <scope>IDENTIFICATION</scope>
    <source>
        <tissue evidence="13">Whole sample</tissue>
    </source>
</reference>
<feature type="compositionally biased region" description="Polar residues" evidence="10">
    <location>
        <begin position="175"/>
        <end position="187"/>
    </location>
</feature>
<feature type="compositionally biased region" description="Polar residues" evidence="10">
    <location>
        <begin position="366"/>
        <end position="375"/>
    </location>
</feature>
<dbReference type="GO" id="GO:0008270">
    <property type="term" value="F:zinc ion binding"/>
    <property type="evidence" value="ECO:0007669"/>
    <property type="project" value="UniProtKB-KW"/>
</dbReference>
<evidence type="ECO:0000256" key="4">
    <source>
        <dbReference type="ARBA" id="ARBA00022771"/>
    </source>
</evidence>
<keyword evidence="12" id="KW-1185">Reference proteome</keyword>
<dbReference type="PANTHER" id="PTHR46105">
    <property type="entry name" value="AGAP004733-PA"/>
    <property type="match status" value="1"/>
</dbReference>
<feature type="region of interest" description="Disordered" evidence="10">
    <location>
        <begin position="347"/>
        <end position="388"/>
    </location>
</feature>
<feature type="compositionally biased region" description="Basic and acidic residues" evidence="10">
    <location>
        <begin position="719"/>
        <end position="740"/>
    </location>
</feature>
<evidence type="ECO:0000256" key="9">
    <source>
        <dbReference type="ARBA" id="ARBA00023242"/>
    </source>
</evidence>
<keyword evidence="6" id="KW-0805">Transcription regulation</keyword>
<feature type="compositionally biased region" description="Basic residues" evidence="10">
    <location>
        <begin position="678"/>
        <end position="690"/>
    </location>
</feature>
<dbReference type="GO" id="GO:0000981">
    <property type="term" value="F:DNA-binding transcription factor activity, RNA polymerase II-specific"/>
    <property type="evidence" value="ECO:0007669"/>
    <property type="project" value="TreeGrafter"/>
</dbReference>
<gene>
    <name evidence="13" type="primary">LOC111137325</name>
</gene>